<evidence type="ECO:0000256" key="1">
    <source>
        <dbReference type="ARBA" id="ARBA00024339"/>
    </source>
</evidence>
<feature type="compositionally biased region" description="Pro residues" evidence="2">
    <location>
        <begin position="360"/>
        <end position="384"/>
    </location>
</feature>
<comment type="caution">
    <text evidence="3">The sequence shown here is derived from an EMBL/GenBank/DDBJ whole genome shotgun (WGS) entry which is preliminary data.</text>
</comment>
<feature type="region of interest" description="Disordered" evidence="2">
    <location>
        <begin position="357"/>
        <end position="384"/>
    </location>
</feature>
<dbReference type="PANTHER" id="PTHR13465">
    <property type="entry name" value="UPF0183 PROTEIN"/>
    <property type="match status" value="1"/>
</dbReference>
<comment type="similarity">
    <text evidence="1">Belongs to the PHAF1 family.</text>
</comment>
<evidence type="ECO:0000313" key="3">
    <source>
        <dbReference type="EMBL" id="KAA6410243.1"/>
    </source>
</evidence>
<proteinExistence type="inferred from homology"/>
<reference evidence="3 4" key="1">
    <citation type="submission" date="2019-09" db="EMBL/GenBank/DDBJ databases">
        <title>The hologenome of the rock-dwelling lichen Lasallia pustulata.</title>
        <authorList>
            <person name="Greshake Tzovaras B."/>
            <person name="Segers F."/>
            <person name="Bicker A."/>
            <person name="Dal Grande F."/>
            <person name="Otte J."/>
            <person name="Hankeln T."/>
            <person name="Schmitt I."/>
            <person name="Ebersberger I."/>
        </authorList>
    </citation>
    <scope>NUCLEOTIDE SEQUENCE [LARGE SCALE GENOMIC DNA]</scope>
    <source>
        <strain evidence="3">A1-1</strain>
    </source>
</reference>
<protein>
    <submittedName>
        <fullName evidence="3">Uncharacterized protein</fullName>
    </submittedName>
</protein>
<dbReference type="EMBL" id="VXIT01000009">
    <property type="protein sequence ID" value="KAA6410243.1"/>
    <property type="molecule type" value="Genomic_DNA"/>
</dbReference>
<dbReference type="Proteomes" id="UP000324767">
    <property type="component" value="Unassembled WGS sequence"/>
</dbReference>
<evidence type="ECO:0000256" key="2">
    <source>
        <dbReference type="SAM" id="MobiDB-lite"/>
    </source>
</evidence>
<dbReference type="AlphaFoldDB" id="A0A5M8PMP4"/>
<organism evidence="3 4">
    <name type="scientific">Lasallia pustulata</name>
    <dbReference type="NCBI Taxonomy" id="136370"/>
    <lineage>
        <taxon>Eukaryota</taxon>
        <taxon>Fungi</taxon>
        <taxon>Dikarya</taxon>
        <taxon>Ascomycota</taxon>
        <taxon>Pezizomycotina</taxon>
        <taxon>Lecanoromycetes</taxon>
        <taxon>OSLEUM clade</taxon>
        <taxon>Umbilicariomycetidae</taxon>
        <taxon>Umbilicariales</taxon>
        <taxon>Umbilicariaceae</taxon>
        <taxon>Lasallia</taxon>
    </lineage>
</organism>
<dbReference type="GO" id="GO:0043001">
    <property type="term" value="P:Golgi to plasma membrane protein transport"/>
    <property type="evidence" value="ECO:0007669"/>
    <property type="project" value="TreeGrafter"/>
</dbReference>
<dbReference type="InterPro" id="IPR005373">
    <property type="entry name" value="PHAF1"/>
</dbReference>
<gene>
    <name evidence="3" type="ORF">FRX48_05664</name>
</gene>
<accession>A0A5M8PMP4</accession>
<feature type="compositionally biased region" description="Low complexity" evidence="2">
    <location>
        <begin position="310"/>
        <end position="319"/>
    </location>
</feature>
<sequence length="384" mass="42192">MAEHHTPLQVYPGKGLAFLTLGASLHDILTRLKSQLLKYPTIDVSYLPSEPLLSPVGLTLPYNGIRLRFDGPDQRLRLIEVLDFTKTPLSYKNIDVIKLPENASSAASGRTSREPTGPAFRHIYHRLIGPTFPGEYIPPPAGEGTSQGTYILSYPGIAFSFSLQNSAWSPKIDFVSLLSSSAASPARSLAIFNGSSWQEARQSLFTRTPLNPRSLALSGRGREGIPDEIELVKVFGQGRIEMTRRSSPPFRMTLSQTTPQDLVAELGPPDAIYRKSDRRLSIHKTGTRNSKQQHRSYGVSRGRYDDLTDGDQSSTNTTTDDSDNEDNPSKPDQTDTDSSAECFYNYFHHGFDVFISFPTDPSPAFPSASPPPTSSPPAPHPPTS</sequence>
<feature type="compositionally biased region" description="Basic residues" evidence="2">
    <location>
        <begin position="281"/>
        <end position="294"/>
    </location>
</feature>
<dbReference type="OrthoDB" id="411211at2759"/>
<dbReference type="GO" id="GO:0005802">
    <property type="term" value="C:trans-Golgi network"/>
    <property type="evidence" value="ECO:0007669"/>
    <property type="project" value="TreeGrafter"/>
</dbReference>
<dbReference type="InterPro" id="IPR039156">
    <property type="entry name" value="PHAF1/BROMI"/>
</dbReference>
<evidence type="ECO:0000313" key="4">
    <source>
        <dbReference type="Proteomes" id="UP000324767"/>
    </source>
</evidence>
<feature type="region of interest" description="Disordered" evidence="2">
    <location>
        <begin position="243"/>
        <end position="338"/>
    </location>
</feature>
<name>A0A5M8PMP4_9LECA</name>
<dbReference type="PANTHER" id="PTHR13465:SF2">
    <property type="entry name" value="PHAGOSOME ASSEMBLY FACTOR 1"/>
    <property type="match status" value="1"/>
</dbReference>
<dbReference type="Pfam" id="PF03676">
    <property type="entry name" value="PHAF1"/>
    <property type="match status" value="1"/>
</dbReference>